<dbReference type="SUPFAM" id="SSF55073">
    <property type="entry name" value="Nucleotide cyclase"/>
    <property type="match status" value="1"/>
</dbReference>
<dbReference type="InterPro" id="IPR000160">
    <property type="entry name" value="GGDEF_dom"/>
</dbReference>
<proteinExistence type="predicted"/>
<organism evidence="4 5">
    <name type="scientific">Agarivorans gilvus</name>
    <dbReference type="NCBI Taxonomy" id="680279"/>
    <lineage>
        <taxon>Bacteria</taxon>
        <taxon>Pseudomonadati</taxon>
        <taxon>Pseudomonadota</taxon>
        <taxon>Gammaproteobacteria</taxon>
        <taxon>Alteromonadales</taxon>
        <taxon>Alteromonadaceae</taxon>
        <taxon>Agarivorans</taxon>
    </lineage>
</organism>
<dbReference type="NCBIfam" id="TIGR00254">
    <property type="entry name" value="GGDEF"/>
    <property type="match status" value="1"/>
</dbReference>
<accession>A0ABQ1I3X7</accession>
<comment type="caution">
    <text evidence="4">The sequence shown here is derived from an EMBL/GenBank/DDBJ whole genome shotgun (WGS) entry which is preliminary data.</text>
</comment>
<reference evidence="5" key="1">
    <citation type="journal article" date="2019" name="Int. J. Syst. Evol. Microbiol.">
        <title>The Global Catalogue of Microorganisms (GCM) 10K type strain sequencing project: providing services to taxonomists for standard genome sequencing and annotation.</title>
        <authorList>
            <consortium name="The Broad Institute Genomics Platform"/>
            <consortium name="The Broad Institute Genome Sequencing Center for Infectious Disease"/>
            <person name="Wu L."/>
            <person name="Ma J."/>
        </authorList>
    </citation>
    <scope>NUCLEOTIDE SEQUENCE [LARGE SCALE GENOMIC DNA]</scope>
    <source>
        <strain evidence="5">CGMCC 1.10131</strain>
    </source>
</reference>
<dbReference type="CDD" id="cd01949">
    <property type="entry name" value="GGDEF"/>
    <property type="match status" value="1"/>
</dbReference>
<dbReference type="InterPro" id="IPR035965">
    <property type="entry name" value="PAS-like_dom_sf"/>
</dbReference>
<dbReference type="PANTHER" id="PTHR45138:SF9">
    <property type="entry name" value="DIGUANYLATE CYCLASE DGCM-RELATED"/>
    <property type="match status" value="1"/>
</dbReference>
<dbReference type="Gene3D" id="3.30.450.20">
    <property type="entry name" value="PAS domain"/>
    <property type="match status" value="1"/>
</dbReference>
<dbReference type="RefSeq" id="WP_055731321.1">
    <property type="nucleotide sequence ID" value="NZ_BMDY01000019.1"/>
</dbReference>
<dbReference type="SMART" id="SM00267">
    <property type="entry name" value="GGDEF"/>
    <property type="match status" value="1"/>
</dbReference>
<dbReference type="EMBL" id="BMDY01000019">
    <property type="protein sequence ID" value="GGB14160.1"/>
    <property type="molecule type" value="Genomic_DNA"/>
</dbReference>
<comment type="catalytic activity">
    <reaction evidence="2">
        <text>2 GTP = 3',3'-c-di-GMP + 2 diphosphate</text>
        <dbReference type="Rhea" id="RHEA:24898"/>
        <dbReference type="ChEBI" id="CHEBI:33019"/>
        <dbReference type="ChEBI" id="CHEBI:37565"/>
        <dbReference type="ChEBI" id="CHEBI:58805"/>
        <dbReference type="EC" id="2.7.7.65"/>
    </reaction>
</comment>
<dbReference type="Proteomes" id="UP000651977">
    <property type="component" value="Unassembled WGS sequence"/>
</dbReference>
<dbReference type="PROSITE" id="PS50887">
    <property type="entry name" value="GGDEF"/>
    <property type="match status" value="1"/>
</dbReference>
<evidence type="ECO:0000259" key="3">
    <source>
        <dbReference type="PROSITE" id="PS50887"/>
    </source>
</evidence>
<evidence type="ECO:0000313" key="4">
    <source>
        <dbReference type="EMBL" id="GGB14160.1"/>
    </source>
</evidence>
<evidence type="ECO:0000313" key="5">
    <source>
        <dbReference type="Proteomes" id="UP000651977"/>
    </source>
</evidence>
<sequence length="325" mass="37289">MDENSSYYTILDALPDHIFVFSETGIYVDVFGGDENATGFDCKPFIGKTLHDIAPVDMAEMFLSFISQALAENATQKVKYKFAEEEMIDLPADIPHPQEIWFEGIIKPLPMFYKNQRTVLWVAKNVTQQHVLEQKLKTLSEIDELTQVPNRRTISLSLKAAINEYHQFERPFSLMMFDIDNFKRVNDTLGHPIGDEVIKHVAKIAKSELRSSDSIGRFGGEEFLIILRDSDIDSAWRVGEKIRRKIQQQACSFDKYDVHVTVSLGITTVLPEDTHSRNILSRADMAMYYSKAHGRNQTIRYSAEVERADSENSKYDWLTPKPNLK</sequence>
<dbReference type="SUPFAM" id="SSF55785">
    <property type="entry name" value="PYP-like sensor domain (PAS domain)"/>
    <property type="match status" value="1"/>
</dbReference>
<feature type="domain" description="GGDEF" evidence="3">
    <location>
        <begin position="170"/>
        <end position="303"/>
    </location>
</feature>
<protein>
    <recommendedName>
        <fullName evidence="1">diguanylate cyclase</fullName>
        <ecNumber evidence="1">2.7.7.65</ecNumber>
    </recommendedName>
</protein>
<keyword evidence="5" id="KW-1185">Reference proteome</keyword>
<dbReference type="InterPro" id="IPR043128">
    <property type="entry name" value="Rev_trsase/Diguanyl_cyclase"/>
</dbReference>
<evidence type="ECO:0000256" key="1">
    <source>
        <dbReference type="ARBA" id="ARBA00012528"/>
    </source>
</evidence>
<dbReference type="Pfam" id="PF00990">
    <property type="entry name" value="GGDEF"/>
    <property type="match status" value="1"/>
</dbReference>
<dbReference type="Gene3D" id="3.30.70.270">
    <property type="match status" value="1"/>
</dbReference>
<dbReference type="EC" id="2.7.7.65" evidence="1"/>
<dbReference type="InterPro" id="IPR029787">
    <property type="entry name" value="Nucleotide_cyclase"/>
</dbReference>
<dbReference type="InterPro" id="IPR050469">
    <property type="entry name" value="Diguanylate_Cyclase"/>
</dbReference>
<name>A0ABQ1I3X7_9ALTE</name>
<evidence type="ECO:0000256" key="2">
    <source>
        <dbReference type="ARBA" id="ARBA00034247"/>
    </source>
</evidence>
<gene>
    <name evidence="4" type="ORF">GCM10007414_29470</name>
</gene>
<dbReference type="PANTHER" id="PTHR45138">
    <property type="entry name" value="REGULATORY COMPONENTS OF SENSORY TRANSDUCTION SYSTEM"/>
    <property type="match status" value="1"/>
</dbReference>